<dbReference type="Pfam" id="PF05866">
    <property type="entry name" value="RusA"/>
    <property type="match status" value="1"/>
</dbReference>
<dbReference type="SUPFAM" id="SSF103084">
    <property type="entry name" value="Holliday junction resolvase RusA"/>
    <property type="match status" value="1"/>
</dbReference>
<accession>A0A0C1DEB3</accession>
<dbReference type="AlphaFoldDB" id="A0A0C1DEB3"/>
<gene>
    <name evidence="1" type="ORF">OC25_17745</name>
</gene>
<dbReference type="GO" id="GO:0006310">
    <property type="term" value="P:DNA recombination"/>
    <property type="evidence" value="ECO:0007669"/>
    <property type="project" value="InterPro"/>
</dbReference>
<dbReference type="Proteomes" id="UP000031246">
    <property type="component" value="Unassembled WGS sequence"/>
</dbReference>
<protein>
    <submittedName>
        <fullName evidence="1">Uncharacterized protein</fullName>
    </submittedName>
</protein>
<sequence>MKKKQLDQYKMQMKQYANDDGNYSIYQNPAIDHLISLMLSSPVPTKQDKFVPLKAFVKNEDGTETPVVNMYQKSEDSDTIKRFTEYVKDAAKNIFTEENRIRRPEQVEVMINVSTLKGRYNEVDVDNLAKCVLDALNGVAFDDDSQVSTLISQKIVHPMEVDGLLIGITKITPTRRGIFGDPALYSFEKWK</sequence>
<evidence type="ECO:0000313" key="2">
    <source>
        <dbReference type="Proteomes" id="UP000031246"/>
    </source>
</evidence>
<dbReference type="InterPro" id="IPR008822">
    <property type="entry name" value="Endonuclease_RusA-like"/>
</dbReference>
<name>A0A0C1DEB3_9SPHI</name>
<keyword evidence="2" id="KW-1185">Reference proteome</keyword>
<proteinExistence type="predicted"/>
<dbReference type="Gene3D" id="3.30.1330.70">
    <property type="entry name" value="Holliday junction resolvase RusA"/>
    <property type="match status" value="1"/>
</dbReference>
<dbReference type="EMBL" id="JSYN01000021">
    <property type="protein sequence ID" value="KIA92275.1"/>
    <property type="molecule type" value="Genomic_DNA"/>
</dbReference>
<dbReference type="RefSeq" id="WP_039478807.1">
    <property type="nucleotide sequence ID" value="NZ_JSYN01000021.1"/>
</dbReference>
<reference evidence="1 2" key="1">
    <citation type="submission" date="2014-10" db="EMBL/GenBank/DDBJ databases">
        <title>Pedobacter Kyungheensis.</title>
        <authorList>
            <person name="Anderson B.M."/>
            <person name="Newman J.D."/>
        </authorList>
    </citation>
    <scope>NUCLEOTIDE SEQUENCE [LARGE SCALE GENOMIC DNA]</scope>
    <source>
        <strain evidence="1 2">KACC 16221</strain>
    </source>
</reference>
<dbReference type="GO" id="GO:0000287">
    <property type="term" value="F:magnesium ion binding"/>
    <property type="evidence" value="ECO:0007669"/>
    <property type="project" value="InterPro"/>
</dbReference>
<dbReference type="GO" id="GO:0006281">
    <property type="term" value="P:DNA repair"/>
    <property type="evidence" value="ECO:0007669"/>
    <property type="project" value="InterPro"/>
</dbReference>
<evidence type="ECO:0000313" key="1">
    <source>
        <dbReference type="EMBL" id="KIA92275.1"/>
    </source>
</evidence>
<comment type="caution">
    <text evidence="1">The sequence shown here is derived from an EMBL/GenBank/DDBJ whole genome shotgun (WGS) entry which is preliminary data.</text>
</comment>
<dbReference type="InterPro" id="IPR036614">
    <property type="entry name" value="RusA-like_sf"/>
</dbReference>
<dbReference type="OrthoDB" id="1443745at2"/>
<organism evidence="1 2">
    <name type="scientific">Pedobacter kyungheensis</name>
    <dbReference type="NCBI Taxonomy" id="1069985"/>
    <lineage>
        <taxon>Bacteria</taxon>
        <taxon>Pseudomonadati</taxon>
        <taxon>Bacteroidota</taxon>
        <taxon>Sphingobacteriia</taxon>
        <taxon>Sphingobacteriales</taxon>
        <taxon>Sphingobacteriaceae</taxon>
        <taxon>Pedobacter</taxon>
    </lineage>
</organism>